<protein>
    <submittedName>
        <fullName evidence="1">Uncharacterized protein</fullName>
    </submittedName>
</protein>
<comment type="caution">
    <text evidence="1">The sequence shown here is derived from an EMBL/GenBank/DDBJ whole genome shotgun (WGS) entry which is preliminary data.</text>
</comment>
<dbReference type="AlphaFoldDB" id="A0A1J5PX69"/>
<gene>
    <name evidence="1" type="ORF">GALL_484850</name>
</gene>
<organism evidence="1">
    <name type="scientific">mine drainage metagenome</name>
    <dbReference type="NCBI Taxonomy" id="410659"/>
    <lineage>
        <taxon>unclassified sequences</taxon>
        <taxon>metagenomes</taxon>
        <taxon>ecological metagenomes</taxon>
    </lineage>
</organism>
<proteinExistence type="predicted"/>
<evidence type="ECO:0000313" key="1">
    <source>
        <dbReference type="EMBL" id="OIQ69907.1"/>
    </source>
</evidence>
<dbReference type="PROSITE" id="PS51257">
    <property type="entry name" value="PROKAR_LIPOPROTEIN"/>
    <property type="match status" value="1"/>
</dbReference>
<dbReference type="EMBL" id="MLJW01004470">
    <property type="protein sequence ID" value="OIQ69907.1"/>
    <property type="molecule type" value="Genomic_DNA"/>
</dbReference>
<sequence>MTIQSRTYIIAVASTTAAGACAAMPASVRAWRASTTVAAVLEYTPPNAPVSSVPALGKKYVWAR</sequence>
<name>A0A1J5PX69_9ZZZZ</name>
<reference evidence="1" key="1">
    <citation type="submission" date="2016-10" db="EMBL/GenBank/DDBJ databases">
        <title>Sequence of Gallionella enrichment culture.</title>
        <authorList>
            <person name="Poehlein A."/>
            <person name="Muehling M."/>
            <person name="Daniel R."/>
        </authorList>
    </citation>
    <scope>NUCLEOTIDE SEQUENCE</scope>
</reference>
<accession>A0A1J5PX69</accession>